<accession>A0A3D0KKH7</accession>
<organism evidence="2">
    <name type="scientific">Halomonas campaniensis</name>
    <dbReference type="NCBI Taxonomy" id="213554"/>
    <lineage>
        <taxon>Bacteria</taxon>
        <taxon>Pseudomonadati</taxon>
        <taxon>Pseudomonadota</taxon>
        <taxon>Gammaproteobacteria</taxon>
        <taxon>Oceanospirillales</taxon>
        <taxon>Halomonadaceae</taxon>
        <taxon>Halomonas</taxon>
    </lineage>
</organism>
<dbReference type="Pfam" id="PF07277">
    <property type="entry name" value="SapC"/>
    <property type="match status" value="1"/>
</dbReference>
<gene>
    <name evidence="2" type="ORF">DEO68_16220</name>
</gene>
<dbReference type="EMBL" id="DOTR01000092">
    <property type="protein sequence ID" value="HCA03669.1"/>
    <property type="molecule type" value="Genomic_DNA"/>
</dbReference>
<sequence length="279" mass="30805">MPPRANSTTQGDTMFRQLTPLQPREHQQLRFNPRQPYDFAKGQMLIPLVAAEASRSAREMPIVFPQSGGLPQALVGVNHGQNMHVKEDTGHWIGRYIPAHIRRYPFMLAAVPGAEGSGSERQYIIQFDAEASHLERPDGLALFDDQGQATETLQQIQKVLTNLERENHRTLGLVAELEAVGLLAERQILVGEEGKGGKRLTGIRLVDEKALAALDADTLAKLRTSGALALVYAHQMSLNNLKDGLLAQMTRTPDVADPPMSLDELFNEGDDDFAFDFDS</sequence>
<reference evidence="2" key="1">
    <citation type="journal article" date="2018" name="Nat. Biotechnol.">
        <title>A standardized bacterial taxonomy based on genome phylogeny substantially revises the tree of life.</title>
        <authorList>
            <person name="Parks D.H."/>
            <person name="Chuvochina M."/>
            <person name="Waite D.W."/>
            <person name="Rinke C."/>
            <person name="Skarshewski A."/>
            <person name="Chaumeil P.A."/>
            <person name="Hugenholtz P."/>
        </authorList>
    </citation>
    <scope>NUCLEOTIDE SEQUENCE [LARGE SCALE GENOMIC DNA]</scope>
    <source>
        <strain evidence="2">UBA11284</strain>
    </source>
</reference>
<feature type="compositionally biased region" description="Polar residues" evidence="1">
    <location>
        <begin position="1"/>
        <end position="12"/>
    </location>
</feature>
<protein>
    <recommendedName>
        <fullName evidence="3">Peptidase</fullName>
    </recommendedName>
</protein>
<evidence type="ECO:0000313" key="2">
    <source>
        <dbReference type="EMBL" id="HCA03669.1"/>
    </source>
</evidence>
<evidence type="ECO:0008006" key="3">
    <source>
        <dbReference type="Google" id="ProtNLM"/>
    </source>
</evidence>
<feature type="region of interest" description="Disordered" evidence="1">
    <location>
        <begin position="1"/>
        <end position="25"/>
    </location>
</feature>
<dbReference type="InterPro" id="IPR010836">
    <property type="entry name" value="SapC"/>
</dbReference>
<evidence type="ECO:0000256" key="1">
    <source>
        <dbReference type="SAM" id="MobiDB-lite"/>
    </source>
</evidence>
<comment type="caution">
    <text evidence="2">The sequence shown here is derived from an EMBL/GenBank/DDBJ whole genome shotgun (WGS) entry which is preliminary data.</text>
</comment>
<dbReference type="AlphaFoldDB" id="A0A3D0KKH7"/>
<proteinExistence type="predicted"/>
<name>A0A3D0KKH7_9GAMM</name>